<accession>F0VFS6</accession>
<evidence type="ECO:0000259" key="3">
    <source>
        <dbReference type="PROSITE" id="PS50011"/>
    </source>
</evidence>
<feature type="compositionally biased region" description="Basic and acidic residues" evidence="1">
    <location>
        <begin position="627"/>
        <end position="648"/>
    </location>
</feature>
<evidence type="ECO:0000313" key="5">
    <source>
        <dbReference type="EMBL" id="CEL66546.1"/>
    </source>
</evidence>
<keyword evidence="2" id="KW-0732">Signal</keyword>
<evidence type="ECO:0000256" key="1">
    <source>
        <dbReference type="SAM" id="MobiDB-lite"/>
    </source>
</evidence>
<dbReference type="Gene3D" id="1.10.510.10">
    <property type="entry name" value="Transferase(Phosphotransferase) domain 1"/>
    <property type="match status" value="1"/>
</dbReference>
<dbReference type="OrthoDB" id="1668230at2759"/>
<reference evidence="5" key="4">
    <citation type="journal article" date="2015" name="PLoS ONE">
        <title>Comprehensive Evaluation of Toxoplasma gondii VEG and Neospora caninum LIV Genomes with Tachyzoite Stage Transcriptome and Proteome Defines Novel Transcript Features.</title>
        <authorList>
            <person name="Ramaprasad A."/>
            <person name="Mourier T."/>
            <person name="Naeem R."/>
            <person name="Malas T.B."/>
            <person name="Moussa E."/>
            <person name="Panigrahi A."/>
            <person name="Vermont S.J."/>
            <person name="Otto T.D."/>
            <person name="Wastling J."/>
            <person name="Pain A."/>
        </authorList>
    </citation>
    <scope>NUCLEOTIDE SEQUENCE</scope>
    <source>
        <strain evidence="5">Liverpool</strain>
    </source>
</reference>
<feature type="compositionally biased region" description="Basic and acidic residues" evidence="1">
    <location>
        <begin position="712"/>
        <end position="724"/>
    </location>
</feature>
<dbReference type="VEuPathDB" id="ToxoDB:NCLIV_023580"/>
<dbReference type="PROSITE" id="PS50011">
    <property type="entry name" value="PROTEIN_KINASE_DOM"/>
    <property type="match status" value="1"/>
</dbReference>
<reference evidence="6" key="3">
    <citation type="journal article" date="2012" name="PLoS Pathog.">
        <title>Comparative genomics of the apicomplexan parasites Toxoplasma gondii and Neospora caninum: Coccidia differing in host range and transmission strategy.</title>
        <authorList>
            <person name="Reid A.J."/>
            <person name="Vermont S.J."/>
            <person name="Cotton J.A."/>
            <person name="Harris D."/>
            <person name="Hill-Cawthorne G.A."/>
            <person name="Konen-Waisman S."/>
            <person name="Latham S.M."/>
            <person name="Mourier T."/>
            <person name="Norton R."/>
            <person name="Quail M.A."/>
            <person name="Sanders M."/>
            <person name="Shanmugam D."/>
            <person name="Sohal A."/>
            <person name="Wasmuth J.D."/>
            <person name="Brunk B."/>
            <person name="Grigg M.E."/>
            <person name="Howard J.C."/>
            <person name="Parkinson J."/>
            <person name="Roos D.S."/>
            <person name="Trees A.J."/>
            <person name="Berriman M."/>
            <person name="Pain A."/>
            <person name="Wastling J.M."/>
        </authorList>
    </citation>
    <scope>NUCLEOTIDE SEQUENCE [LARGE SCALE GENOMIC DNA]</scope>
    <source>
        <strain evidence="6">Liverpool</strain>
    </source>
</reference>
<feature type="region of interest" description="Disordered" evidence="1">
    <location>
        <begin position="361"/>
        <end position="417"/>
    </location>
</feature>
<feature type="compositionally biased region" description="Basic and acidic residues" evidence="1">
    <location>
        <begin position="463"/>
        <end position="478"/>
    </location>
</feature>
<feature type="domain" description="Protein kinase" evidence="3">
    <location>
        <begin position="902"/>
        <end position="1181"/>
    </location>
</feature>
<reference evidence="4" key="1">
    <citation type="submission" date="2011-02" db="EMBL/GenBank/DDBJ databases">
        <authorList>
            <person name="Aslett M."/>
        </authorList>
    </citation>
    <scope>NUCLEOTIDE SEQUENCE</scope>
    <source>
        <strain evidence="4">Liverpool</strain>
    </source>
</reference>
<gene>
    <name evidence="5" type="ORF">BN1204_023580</name>
    <name evidence="4" type="ORF">NCLIV_023580</name>
</gene>
<feature type="compositionally biased region" description="Low complexity" evidence="1">
    <location>
        <begin position="43"/>
        <end position="60"/>
    </location>
</feature>
<organism evidence="4 6">
    <name type="scientific">Neospora caninum (strain Liverpool)</name>
    <dbReference type="NCBI Taxonomy" id="572307"/>
    <lineage>
        <taxon>Eukaryota</taxon>
        <taxon>Sar</taxon>
        <taxon>Alveolata</taxon>
        <taxon>Apicomplexa</taxon>
        <taxon>Conoidasida</taxon>
        <taxon>Coccidia</taxon>
        <taxon>Eucoccidiorida</taxon>
        <taxon>Eimeriorina</taxon>
        <taxon>Sarcocystidae</taxon>
        <taxon>Neospora</taxon>
    </lineage>
</organism>
<keyword evidence="5" id="KW-0418">Kinase</keyword>
<dbReference type="EMBL" id="FR823388">
    <property type="protein sequence ID" value="CBZ52570.1"/>
    <property type="molecule type" value="Genomic_DNA"/>
</dbReference>
<protein>
    <submittedName>
        <fullName evidence="5">Rhoptry kinase family protein ROP45 (Incomplete catalytic triad), putative</fullName>
    </submittedName>
</protein>
<dbReference type="SMART" id="SM00220">
    <property type="entry name" value="S_TKc"/>
    <property type="match status" value="1"/>
</dbReference>
<dbReference type="InterPro" id="IPR011009">
    <property type="entry name" value="Kinase-like_dom_sf"/>
</dbReference>
<feature type="chain" id="PRO_5007655104" evidence="2">
    <location>
        <begin position="44"/>
        <end position="1209"/>
    </location>
</feature>
<dbReference type="InParanoid" id="F0VFS6"/>
<feature type="compositionally biased region" description="Basic and acidic residues" evidence="1">
    <location>
        <begin position="149"/>
        <end position="159"/>
    </location>
</feature>
<proteinExistence type="predicted"/>
<dbReference type="SUPFAM" id="SSF56112">
    <property type="entry name" value="Protein kinase-like (PK-like)"/>
    <property type="match status" value="1"/>
</dbReference>
<feature type="compositionally biased region" description="Polar residues" evidence="1">
    <location>
        <begin position="160"/>
        <end position="170"/>
    </location>
</feature>
<dbReference type="PANTHER" id="PTHR24345">
    <property type="entry name" value="SERINE/THREONINE-PROTEIN KINASE PLK"/>
    <property type="match status" value="1"/>
</dbReference>
<dbReference type="InterPro" id="IPR000719">
    <property type="entry name" value="Prot_kinase_dom"/>
</dbReference>
<dbReference type="GO" id="GO:0005634">
    <property type="term" value="C:nucleus"/>
    <property type="evidence" value="ECO:0007669"/>
    <property type="project" value="TreeGrafter"/>
</dbReference>
<evidence type="ECO:0000313" key="4">
    <source>
        <dbReference type="EMBL" id="CBZ52570.1"/>
    </source>
</evidence>
<feature type="region of interest" description="Disordered" evidence="1">
    <location>
        <begin position="611"/>
        <end position="724"/>
    </location>
</feature>
<dbReference type="EMBL" id="LN714481">
    <property type="protein sequence ID" value="CEL66546.1"/>
    <property type="molecule type" value="Genomic_DNA"/>
</dbReference>
<keyword evidence="5" id="KW-0808">Transferase</keyword>
<feature type="compositionally biased region" description="Low complexity" evidence="1">
    <location>
        <begin position="7"/>
        <end position="22"/>
    </location>
</feature>
<evidence type="ECO:0000313" key="6">
    <source>
        <dbReference type="Proteomes" id="UP000007494"/>
    </source>
</evidence>
<dbReference type="GeneID" id="13444730"/>
<feature type="region of interest" description="Disordered" evidence="1">
    <location>
        <begin position="440"/>
        <end position="549"/>
    </location>
</feature>
<reference evidence="4" key="2">
    <citation type="submission" date="2011-03" db="EMBL/GenBank/DDBJ databases">
        <title>Comparative genomics and transcriptomics of Neospora caninum and Toxoplasma gondii.</title>
        <authorList>
            <person name="Reid A.J."/>
            <person name="Sohal A."/>
            <person name="Harris D."/>
            <person name="Quail M."/>
            <person name="Sanders M."/>
            <person name="Berriman M."/>
            <person name="Wastling J.M."/>
            <person name="Pain A."/>
        </authorList>
    </citation>
    <scope>NUCLEOTIDE SEQUENCE</scope>
    <source>
        <strain evidence="4">Liverpool</strain>
    </source>
</reference>
<feature type="region of interest" description="Disordered" evidence="1">
    <location>
        <begin position="43"/>
        <end position="260"/>
    </location>
</feature>
<evidence type="ECO:0000256" key="2">
    <source>
        <dbReference type="SAM" id="SignalP"/>
    </source>
</evidence>
<feature type="signal peptide" evidence="2">
    <location>
        <begin position="1"/>
        <end position="43"/>
    </location>
</feature>
<dbReference type="eggNOG" id="KOG0583">
    <property type="taxonomic scope" value="Eukaryota"/>
</dbReference>
<sequence>MTAGLDAPAWRSAASRAAGVSSSRRFALPLLLCSVALLAFSVSSPSNVSPSPAPSFALAAADEDAPADAGTEQVASERERKASEPSSSSEVAPLKASSKKASKQTKKGKKTTKKKRTSRSSKSSESPEDTGSAAAERSGRRTTSRGSRQGRESAHESRSSGELPSTASKSSSDRVPKKTTKKTKRDSKSRRKRGKKTSKTRRRKKKSTKRSADDASKTSRASTETSKPERELLVASGIPTPEAAPSFSQEPSTSVPFPQAPTLEIPETIEPQLVLPTLSDTFPDSDRAPTDALHYGTASANALAKAETLKATHGAAPNTLHVADILSTGLDLPSRSSFFRGSGSAPQTDAHEARYSSFAAAGNPAQYSPGEGPHEGAYQRHTTGEETEGKVENAGEEPADLHGGAQLPGERQLGEANPQLGGAATERLDELKDMEAAAGAMRPFEGEWRSTTDAGELDNEGGGLRRRDAETQWDESTRMSENSMYRKSLSQGSVSAFAPLSSSQRPRHRLSRRGASGEEDVVILQNDRSQWGDGEAGMSSDGSTVYDPEGRYRGFARRQAGSVTAETESFSAPRRRGFFDRPVRGPFGPAFSEFDAENNVDVAEFGDAAGDVDESLRLSISATARPDAGDRDPARRRGRSEWSGEERPRRRRKSGKGMWDAGSEASGGSNAEAEDMLRLDRRAASPRGQDAVVSEQLAEAARGAGKPGENPSARDRDAAPGLTRRFDRVAQEVEKRRALEAMSARLTFEDRGGYRSGGHAWLVPGPPVVVPAGPWPRRGLLFPEPAALLENARAVQLLGGAAREVAFAREAPTIDVDNRVHKTGQVVSSFERLFPHGSMFTLQPTRGQPFEPKTLKRGRFLKYGGGTLLFEVWEGRKRWGLRLHLTQLSERERAGLVSRFPAERLAGDGVGAWQRTVHGVCAEAQELELHAGRILLAENERVPDLFFTERIALPIAVGEVSSLPKVTLIRGDEHATNIAALYPLAACDLREVVEQYHLPEEVKVEAVRQMLGAVARLHARGVVHLDLKLEHFLLDNHGHVYLGDLTTSEKIIGADVEPSSCEFGALPFLSPEHLACWATQEKKFSPTMATDAWSLGVAIIELWCGETPFRVPNALWNNGPVAVAQYLEELLRRTQAKIDLSSCPGGDITNPEVKRIVAGLLTHDHLKRWLPLDILFTSPLVANRAVVGNGPFGRNTQENEQAPPAPQRH</sequence>
<feature type="compositionally biased region" description="Basic residues" evidence="1">
    <location>
        <begin position="177"/>
        <end position="209"/>
    </location>
</feature>
<feature type="compositionally biased region" description="Basic residues" evidence="1">
    <location>
        <begin position="97"/>
        <end position="119"/>
    </location>
</feature>
<dbReference type="GO" id="GO:0005524">
    <property type="term" value="F:ATP binding"/>
    <property type="evidence" value="ECO:0007669"/>
    <property type="project" value="InterPro"/>
</dbReference>
<feature type="compositionally biased region" description="Polar residues" evidence="1">
    <location>
        <begin position="479"/>
        <end position="504"/>
    </location>
</feature>
<dbReference type="Proteomes" id="UP000007494">
    <property type="component" value="Chromosome VIIa"/>
</dbReference>
<feature type="compositionally biased region" description="Basic and acidic residues" evidence="1">
    <location>
        <begin position="372"/>
        <end position="393"/>
    </location>
</feature>
<dbReference type="AlphaFoldDB" id="F0VFS6"/>
<name>F0VFS6_NEOCL</name>
<dbReference type="GO" id="GO:0004672">
    <property type="term" value="F:protein kinase activity"/>
    <property type="evidence" value="ECO:0007669"/>
    <property type="project" value="InterPro"/>
</dbReference>
<feature type="compositionally biased region" description="Low complexity" evidence="1">
    <location>
        <begin position="120"/>
        <end position="136"/>
    </location>
</feature>
<dbReference type="RefSeq" id="XP_003882602.1">
    <property type="nucleotide sequence ID" value="XM_003882553.1"/>
</dbReference>
<feature type="region of interest" description="Disordered" evidence="1">
    <location>
        <begin position="1"/>
        <end position="22"/>
    </location>
</feature>
<feature type="compositionally biased region" description="Polar residues" evidence="1">
    <location>
        <begin position="246"/>
        <end position="256"/>
    </location>
</feature>
<dbReference type="Pfam" id="PF00069">
    <property type="entry name" value="Pkinase"/>
    <property type="match status" value="1"/>
</dbReference>
<keyword evidence="6" id="KW-1185">Reference proteome</keyword>